<comment type="caution">
    <text evidence="3">The sequence shown here is derived from an EMBL/GenBank/DDBJ whole genome shotgun (WGS) entry which is preliminary data.</text>
</comment>
<feature type="domain" description="SHSP" evidence="2">
    <location>
        <begin position="256"/>
        <end position="374"/>
    </location>
</feature>
<name>A0AAD4IRW1_PERFH</name>
<dbReference type="PANTHER" id="PTHR34661">
    <property type="entry name" value="INCREASED DNA METHYLATION 3"/>
    <property type="match status" value="1"/>
</dbReference>
<dbReference type="InterPro" id="IPR008978">
    <property type="entry name" value="HSP20-like_chaperone"/>
</dbReference>
<dbReference type="EMBL" id="SDAM02004710">
    <property type="protein sequence ID" value="KAH6820140.1"/>
    <property type="molecule type" value="Genomic_DNA"/>
</dbReference>
<organism evidence="3 4">
    <name type="scientific">Perilla frutescens var. hirtella</name>
    <name type="common">Perilla citriodora</name>
    <name type="synonym">Perilla setoyensis</name>
    <dbReference type="NCBI Taxonomy" id="608512"/>
    <lineage>
        <taxon>Eukaryota</taxon>
        <taxon>Viridiplantae</taxon>
        <taxon>Streptophyta</taxon>
        <taxon>Embryophyta</taxon>
        <taxon>Tracheophyta</taxon>
        <taxon>Spermatophyta</taxon>
        <taxon>Magnoliopsida</taxon>
        <taxon>eudicotyledons</taxon>
        <taxon>Gunneridae</taxon>
        <taxon>Pentapetalae</taxon>
        <taxon>asterids</taxon>
        <taxon>lamiids</taxon>
        <taxon>Lamiales</taxon>
        <taxon>Lamiaceae</taxon>
        <taxon>Nepetoideae</taxon>
        <taxon>Elsholtzieae</taxon>
        <taxon>Perilla</taxon>
    </lineage>
</organism>
<dbReference type="AlphaFoldDB" id="A0AAD4IRW1"/>
<evidence type="ECO:0000259" key="2">
    <source>
        <dbReference type="PROSITE" id="PS01031"/>
    </source>
</evidence>
<gene>
    <name evidence="3" type="ORF">C2S53_017441</name>
</gene>
<sequence>MENMSYVLLTDDQHFLLYLIMGAYFAPDLKGGSPHKSVLQRHAEGLQQYLANDLVGSQIKMTVMENVYYYVMRKAEQSVVVKQPLLLEYIHGSVPITLEGSAAYLQFDDLFPRMLHQRSQCRDQDCTIDNIVLINNPDMNYMNPCDVERFKRLTGLEDFRLDWESVVQHITVDDMALCNAKPLATSELDDAMQYAAVQHLDCIPGTETYPDVLSQITGSSGQDIERGMLFIPSCPTKEEWSNLVATINGGFALTGSAASGHLGPVLGLIDIGESEDSYLFRVSLPGVRRDAKDFSCEVESDGAVIIKGVTVTGERAVEKYSQLFEMRTQNLCPPGPFCISFKLPGPVDPQQFHGTFATDGILEGIALKGRRYRS</sequence>
<dbReference type="InterPro" id="IPR039321">
    <property type="entry name" value="IDM2/3-like"/>
</dbReference>
<dbReference type="CDD" id="cd06464">
    <property type="entry name" value="ACD_sHsps-like"/>
    <property type="match status" value="1"/>
</dbReference>
<evidence type="ECO:0000313" key="4">
    <source>
        <dbReference type="Proteomes" id="UP001190926"/>
    </source>
</evidence>
<dbReference type="Gene3D" id="2.60.40.790">
    <property type="match status" value="1"/>
</dbReference>
<dbReference type="GO" id="GO:0005634">
    <property type="term" value="C:nucleus"/>
    <property type="evidence" value="ECO:0007669"/>
    <property type="project" value="TreeGrafter"/>
</dbReference>
<dbReference type="Proteomes" id="UP001190926">
    <property type="component" value="Unassembled WGS sequence"/>
</dbReference>
<reference evidence="3 4" key="1">
    <citation type="journal article" date="2021" name="Nat. Commun.">
        <title>Incipient diploidization of the medicinal plant Perilla within 10,000 years.</title>
        <authorList>
            <person name="Zhang Y."/>
            <person name="Shen Q."/>
            <person name="Leng L."/>
            <person name="Zhang D."/>
            <person name="Chen S."/>
            <person name="Shi Y."/>
            <person name="Ning Z."/>
            <person name="Chen S."/>
        </authorList>
    </citation>
    <scope>NUCLEOTIDE SEQUENCE [LARGE SCALE GENOMIC DNA]</scope>
    <source>
        <strain evidence="4">cv. PC099</strain>
    </source>
</reference>
<evidence type="ECO:0000313" key="3">
    <source>
        <dbReference type="EMBL" id="KAH6820140.1"/>
    </source>
</evidence>
<comment type="similarity">
    <text evidence="1">Belongs to the small heat shock protein (HSP20) family.</text>
</comment>
<dbReference type="SUPFAM" id="SSF49764">
    <property type="entry name" value="HSP20-like chaperones"/>
    <property type="match status" value="1"/>
</dbReference>
<dbReference type="FunFam" id="2.60.40.790:FF:000049">
    <property type="entry name" value="Increased DNA methylation 3"/>
    <property type="match status" value="1"/>
</dbReference>
<dbReference type="PROSITE" id="PS01031">
    <property type="entry name" value="SHSP"/>
    <property type="match status" value="1"/>
</dbReference>
<accession>A0AAD4IRW1</accession>
<dbReference type="PANTHER" id="PTHR34661:SF3">
    <property type="entry name" value="INCREASED DNA METHYLATION 2"/>
    <property type="match status" value="1"/>
</dbReference>
<evidence type="ECO:0000256" key="1">
    <source>
        <dbReference type="PROSITE-ProRule" id="PRU00285"/>
    </source>
</evidence>
<keyword evidence="4" id="KW-1185">Reference proteome</keyword>
<proteinExistence type="inferred from homology"/>
<dbReference type="InterPro" id="IPR002068">
    <property type="entry name" value="A-crystallin/Hsp20_dom"/>
</dbReference>
<protein>
    <recommendedName>
        <fullName evidence="2">SHSP domain-containing protein</fullName>
    </recommendedName>
</protein>